<sequence length="30" mass="3366">MKAEKAVAQEIAENSKMRGQKDKNIFEDGV</sequence>
<organism evidence="2">
    <name type="scientific">virus sp. ctPYc18</name>
    <dbReference type="NCBI Taxonomy" id="2828251"/>
    <lineage>
        <taxon>Viruses</taxon>
    </lineage>
</organism>
<reference evidence="2" key="1">
    <citation type="journal article" date="2021" name="Proc. Natl. Acad. Sci. U.S.A.">
        <title>A Catalog of Tens of Thousands of Viruses from Human Metagenomes Reveals Hidden Associations with Chronic Diseases.</title>
        <authorList>
            <person name="Tisza M.J."/>
            <person name="Buck C.B."/>
        </authorList>
    </citation>
    <scope>NUCLEOTIDE SEQUENCE</scope>
    <source>
        <strain evidence="2">CtPYc18</strain>
    </source>
</reference>
<feature type="region of interest" description="Disordered" evidence="1">
    <location>
        <begin position="1"/>
        <end position="30"/>
    </location>
</feature>
<protein>
    <submittedName>
        <fullName evidence="2">Uncharacterized protein</fullName>
    </submittedName>
</protein>
<evidence type="ECO:0000313" key="2">
    <source>
        <dbReference type="EMBL" id="DAE29026.1"/>
    </source>
</evidence>
<proteinExistence type="predicted"/>
<accession>A0A8S5RD21</accession>
<evidence type="ECO:0000256" key="1">
    <source>
        <dbReference type="SAM" id="MobiDB-lite"/>
    </source>
</evidence>
<dbReference type="EMBL" id="BK059092">
    <property type="protein sequence ID" value="DAE29026.1"/>
    <property type="molecule type" value="Genomic_DNA"/>
</dbReference>
<name>A0A8S5RD21_9VIRU</name>